<feature type="transmembrane region" description="Helical" evidence="1">
    <location>
        <begin position="210"/>
        <end position="228"/>
    </location>
</feature>
<keyword evidence="1" id="KW-0812">Transmembrane</keyword>
<organism evidence="2 3">
    <name type="scientific">Candidatus Terraquivivens tikiterensis</name>
    <dbReference type="NCBI Taxonomy" id="1980982"/>
    <lineage>
        <taxon>Archaea</taxon>
        <taxon>Nitrososphaerota</taxon>
        <taxon>Candidatus Wolframiiraptoraceae</taxon>
        <taxon>Candidatus Terraquivivens</taxon>
    </lineage>
</organism>
<feature type="transmembrane region" description="Helical" evidence="1">
    <location>
        <begin position="12"/>
        <end position="31"/>
    </location>
</feature>
<feature type="transmembrane region" description="Helical" evidence="1">
    <location>
        <begin position="171"/>
        <end position="190"/>
    </location>
</feature>
<evidence type="ECO:0000313" key="2">
    <source>
        <dbReference type="EMBL" id="PUA31402.1"/>
    </source>
</evidence>
<name>A0A2R7Y3J6_9ARCH</name>
<comment type="caution">
    <text evidence="2">The sequence shown here is derived from an EMBL/GenBank/DDBJ whole genome shotgun (WGS) entry which is preliminary data.</text>
</comment>
<dbReference type="EMBL" id="NDWU01000018">
    <property type="protein sequence ID" value="PUA31402.1"/>
    <property type="molecule type" value="Genomic_DNA"/>
</dbReference>
<protein>
    <submittedName>
        <fullName evidence="2">Uncharacterized protein</fullName>
    </submittedName>
</protein>
<feature type="transmembrane region" description="Helical" evidence="1">
    <location>
        <begin position="267"/>
        <end position="284"/>
    </location>
</feature>
<evidence type="ECO:0000256" key="1">
    <source>
        <dbReference type="SAM" id="Phobius"/>
    </source>
</evidence>
<dbReference type="Proteomes" id="UP000244066">
    <property type="component" value="Unassembled WGS sequence"/>
</dbReference>
<feature type="transmembrane region" description="Helical" evidence="1">
    <location>
        <begin position="90"/>
        <end position="111"/>
    </location>
</feature>
<keyword evidence="1" id="KW-1133">Transmembrane helix</keyword>
<dbReference type="Gene3D" id="1.10.472.100">
    <property type="entry name" value="Presenilin"/>
    <property type="match status" value="1"/>
</dbReference>
<reference evidence="2 3" key="1">
    <citation type="submission" date="2017-04" db="EMBL/GenBank/DDBJ databases">
        <title>Draft Aigarchaeota genome from a New Zealand hot spring.</title>
        <authorList>
            <person name="Reysenbach A.-L."/>
            <person name="Donaho J.A."/>
            <person name="Gerhart J."/>
            <person name="Kelley J.F."/>
            <person name="Kouba K."/>
            <person name="Podar M."/>
            <person name="Stott M."/>
        </authorList>
    </citation>
    <scope>NUCLEOTIDE SEQUENCE [LARGE SCALE GENOMIC DNA]</scope>
    <source>
        <strain evidence="2">NZ13_MG1</strain>
    </source>
</reference>
<feature type="transmembrane region" description="Helical" evidence="1">
    <location>
        <begin position="123"/>
        <end position="141"/>
    </location>
</feature>
<feature type="transmembrane region" description="Helical" evidence="1">
    <location>
        <begin position="234"/>
        <end position="255"/>
    </location>
</feature>
<sequence>MSDKPKLSLRMLVPVAVSLSMAWLFLALVIFSKVESAMFLAPFEEPTNGRHPGVLLESPSPYLNTLAFLGAVLAGSAFVIVFLKFFKRFIRAFVVGALWLAAFSVSSFYALLCSRALLPGSNAERILLPIAAVTATVAAYVSASKKGILSLFSCGIVGAGAGVTLGSSMPFWTAIVLLVSISAYDVLAVLRGHLGALKGQELESLRGFVVEYGGLMIGLGDIFFYALLTSFTTLRVGLLAGVGGTLGILAGYVLTLKLLERRGMLPGLPAPILIGLALAMLFGYF</sequence>
<proteinExistence type="predicted"/>
<evidence type="ECO:0000313" key="3">
    <source>
        <dbReference type="Proteomes" id="UP000244066"/>
    </source>
</evidence>
<gene>
    <name evidence="2" type="ORF">B9J98_06485</name>
</gene>
<accession>A0A2R7Y3J6</accession>
<feature type="transmembrane region" description="Helical" evidence="1">
    <location>
        <begin position="62"/>
        <end position="83"/>
    </location>
</feature>
<feature type="transmembrane region" description="Helical" evidence="1">
    <location>
        <begin position="148"/>
        <end position="165"/>
    </location>
</feature>
<dbReference type="AlphaFoldDB" id="A0A2R7Y3J6"/>
<dbReference type="InterPro" id="IPR042524">
    <property type="entry name" value="Presenilin_C"/>
</dbReference>
<keyword evidence="1" id="KW-0472">Membrane</keyword>